<reference evidence="6 7" key="1">
    <citation type="submission" date="2019-09" db="EMBL/GenBank/DDBJ databases">
        <authorList>
            <person name="Depoorter E."/>
        </authorList>
    </citation>
    <scope>NUCLEOTIDE SEQUENCE [LARGE SCALE GENOMIC DNA]</scope>
    <source>
        <strain evidence="6">R-15945</strain>
    </source>
</reference>
<dbReference type="Pfam" id="PF22003">
    <property type="entry name" value="MrkDrd"/>
    <property type="match status" value="1"/>
</dbReference>
<dbReference type="Pfam" id="PF00419">
    <property type="entry name" value="Fimbrial"/>
    <property type="match status" value="1"/>
</dbReference>
<evidence type="ECO:0000313" key="6">
    <source>
        <dbReference type="EMBL" id="VWB36388.1"/>
    </source>
</evidence>
<comment type="subcellular location">
    <subcellularLocation>
        <location evidence="1">Fimbrium</location>
    </subcellularLocation>
</comment>
<dbReference type="InterPro" id="IPR036937">
    <property type="entry name" value="Adhesion_dom_fimbrial_sf"/>
</dbReference>
<evidence type="ECO:0000256" key="1">
    <source>
        <dbReference type="ARBA" id="ARBA00004561"/>
    </source>
</evidence>
<evidence type="ECO:0000259" key="4">
    <source>
        <dbReference type="Pfam" id="PF00419"/>
    </source>
</evidence>
<protein>
    <submittedName>
        <fullName evidence="6">Type-1 fimbrial protein subunit A</fullName>
    </submittedName>
</protein>
<evidence type="ECO:0000256" key="2">
    <source>
        <dbReference type="ARBA" id="ARBA00006671"/>
    </source>
</evidence>
<organism evidence="6 7">
    <name type="scientific">Burkholderia lata (strain ATCC 17760 / DSM 23089 / LMG 22485 / NCIMB 9086 / R18194 / 383)</name>
    <dbReference type="NCBI Taxonomy" id="482957"/>
    <lineage>
        <taxon>Bacteria</taxon>
        <taxon>Pseudomonadati</taxon>
        <taxon>Pseudomonadota</taxon>
        <taxon>Betaproteobacteria</taxon>
        <taxon>Burkholderiales</taxon>
        <taxon>Burkholderiaceae</taxon>
        <taxon>Burkholderia</taxon>
        <taxon>Burkholderia cepacia complex</taxon>
    </lineage>
</organism>
<proteinExistence type="inferred from homology"/>
<dbReference type="InterPro" id="IPR000259">
    <property type="entry name" value="Adhesion_dom_fimbrial"/>
</dbReference>
<sequence>MVGEVATSVYTVSFNALPTFDPTVPDGTVLARAQSPMGTQYTWVGGCTNNLVGPFLYTGIGALDSRFNTYPTGIAGIGVRVGNTNASDVRWWANYLAPNAGVASMTFTPKFSFVIELVKTGRITAPGALSGEIGRISLVDHGGQVPISVRLSWSVAVKPLVPSCVVNTKKIAVPMGSAAIATLNRDGVGPGRDFAINLQCTGGTQGATTRMFITLTDATNAGNRGNVLGLTPNSTAKGVGVRIMNKSTPVSFGPDSSAAGTPNQWFVTETGNRGVDIPLTARYVRTGNITPGTADAIATFTMSYQ</sequence>
<dbReference type="AlphaFoldDB" id="A0A6P2J2E2"/>
<gene>
    <name evidence="6" type="ORF">BLA15945_01632</name>
</gene>
<feature type="domain" description="MrkD-like receptor binding" evidence="5">
    <location>
        <begin position="21"/>
        <end position="130"/>
    </location>
</feature>
<dbReference type="PANTHER" id="PTHR33420:SF14">
    <property type="entry name" value="TYPE 1 FIMBRIN D-MANNOSE SPECIFIC ADHESIN"/>
    <property type="match status" value="1"/>
</dbReference>
<name>A0A6P2J2E2_BURL3</name>
<dbReference type="InterPro" id="IPR008966">
    <property type="entry name" value="Adhesion_dom_sf"/>
</dbReference>
<evidence type="ECO:0000313" key="7">
    <source>
        <dbReference type="Proteomes" id="UP000494174"/>
    </source>
</evidence>
<dbReference type="Proteomes" id="UP000494174">
    <property type="component" value="Unassembled WGS sequence"/>
</dbReference>
<evidence type="ECO:0000259" key="5">
    <source>
        <dbReference type="Pfam" id="PF22003"/>
    </source>
</evidence>
<keyword evidence="3" id="KW-0281">Fimbrium</keyword>
<dbReference type="InterPro" id="IPR050263">
    <property type="entry name" value="Bact_Fimbrial_Adh_Pro"/>
</dbReference>
<dbReference type="InterPro" id="IPR054160">
    <property type="entry name" value="MrkD_recept-bd"/>
</dbReference>
<dbReference type="SUPFAM" id="SSF49401">
    <property type="entry name" value="Bacterial adhesins"/>
    <property type="match status" value="1"/>
</dbReference>
<feature type="domain" description="Fimbrial-type adhesion" evidence="4">
    <location>
        <begin position="162"/>
        <end position="305"/>
    </location>
</feature>
<dbReference type="GO" id="GO:0009289">
    <property type="term" value="C:pilus"/>
    <property type="evidence" value="ECO:0007669"/>
    <property type="project" value="UniProtKB-SubCell"/>
</dbReference>
<comment type="similarity">
    <text evidence="2">Belongs to the fimbrial protein family.</text>
</comment>
<dbReference type="EMBL" id="CABVPU010000004">
    <property type="protein sequence ID" value="VWB36388.1"/>
    <property type="molecule type" value="Genomic_DNA"/>
</dbReference>
<dbReference type="Gene3D" id="2.60.40.1090">
    <property type="entry name" value="Fimbrial-type adhesion domain"/>
    <property type="match status" value="1"/>
</dbReference>
<dbReference type="PANTHER" id="PTHR33420">
    <property type="entry name" value="FIMBRIAL SUBUNIT ELFA-RELATED"/>
    <property type="match status" value="1"/>
</dbReference>
<evidence type="ECO:0000256" key="3">
    <source>
        <dbReference type="ARBA" id="ARBA00023263"/>
    </source>
</evidence>
<dbReference type="GO" id="GO:0043709">
    <property type="term" value="P:cell adhesion involved in single-species biofilm formation"/>
    <property type="evidence" value="ECO:0007669"/>
    <property type="project" value="TreeGrafter"/>
</dbReference>
<accession>A0A6P2J2E2</accession>
<dbReference type="Gene3D" id="2.60.40.3310">
    <property type="match status" value="1"/>
</dbReference>